<dbReference type="GO" id="GO:0019752">
    <property type="term" value="P:carboxylic acid metabolic process"/>
    <property type="evidence" value="ECO:0007669"/>
    <property type="project" value="InterPro"/>
</dbReference>
<dbReference type="PANTHER" id="PTHR42735:SF4">
    <property type="entry name" value="PYRIDOXAL PHOSPHATE-DEPENDENT DECARBOXYLASE FAMILY PROTEIN"/>
    <property type="match status" value="1"/>
</dbReference>
<keyword evidence="6" id="KW-1185">Reference proteome</keyword>
<dbReference type="PANTHER" id="PTHR42735">
    <property type="match status" value="1"/>
</dbReference>
<gene>
    <name evidence="5" type="ORF">ATSB10_09720</name>
</gene>
<reference evidence="5 6" key="1">
    <citation type="submission" date="2016-02" db="EMBL/GenBank/DDBJ databases">
        <title>Complete genome sequencing and analysis of ATSB10, Dyella thiooxydans isolated from rhizosphere soil of sunflower (Helianthus annuus L.).</title>
        <authorList>
            <person name="Lee Y."/>
            <person name="Hwangbo K."/>
            <person name="Chung H."/>
            <person name="Yoo J."/>
            <person name="Kim K.Y."/>
            <person name="Sa T.M."/>
            <person name="Um Y."/>
            <person name="Madhaiyan M."/>
        </authorList>
    </citation>
    <scope>NUCLEOTIDE SEQUENCE [LARGE SCALE GENOMIC DNA]</scope>
    <source>
        <strain evidence="5 6">ATSB10</strain>
    </source>
</reference>
<protein>
    <submittedName>
        <fullName evidence="5">Pyridoxal-dependent decarboxylase</fullName>
    </submittedName>
</protein>
<keyword evidence="3" id="KW-0456">Lyase</keyword>
<dbReference type="InterPro" id="IPR015424">
    <property type="entry name" value="PyrdxlP-dep_Trfase"/>
</dbReference>
<dbReference type="Proteomes" id="UP000077255">
    <property type="component" value="Chromosome"/>
</dbReference>
<evidence type="ECO:0000256" key="3">
    <source>
        <dbReference type="ARBA" id="ARBA00023239"/>
    </source>
</evidence>
<feature type="modified residue" description="N6-(pyridoxal phosphate)lysine" evidence="4">
    <location>
        <position position="411"/>
    </location>
</feature>
<dbReference type="Pfam" id="PF00282">
    <property type="entry name" value="Pyridoxal_deC"/>
    <property type="match status" value="1"/>
</dbReference>
<dbReference type="EMBL" id="CP014841">
    <property type="protein sequence ID" value="AND68426.1"/>
    <property type="molecule type" value="Genomic_DNA"/>
</dbReference>
<sequence>MNASPLPANEPRDHTLDACFLGPYGENDALLEKLLVEFLRDHVYWRRNFHPEDPPAIGTAAARHPDYLAFESRMRRELHLLSAQLKKSVPFHSPRYIGHMASDLLLPGLAAQMLTLPYNPNNVSEDAAPVTVDMEVQAGLQLARMLGYPHDPAQPACAFGHLTSGGTLANYQALRLALALKAFPVALRAAQVPDLELPGDDWTAFNLPQAEGIALLETWQGWLAAQAPVERRRWIARVERERIEQRGLVDFFATHPGLHVPKVLVPITAHYSWSKGAKLLGLGRDQLELVPTTGMRLDADALRDTLARFARERQSVLMAVAVLGGTEYGTIDPIDAVLAAREESRRAGLDFAVHVDAAWGGYLATLFRREDGSLRNREEVAADYVAFPSPAVHAAFAALGDTDSITVDPHKLGYLPYGSGAFVCRDHRAMALLAERADYVFHGEATGDYLTRYRSLGQYIPEGSKSGAAAAAVYVMHKVLPLDHTQFGRLPRATVRAAEAFCAGASRLALELAGCARVLVPFAPDSNLVCLALNPTGNTRVDSANTFLRALHDELRIDPTHPLQLKEFFGSVTSLRPDLLGPAETARILDALGLDPVTLGDDGADRLLILRHTLMNPYLIDRENGISYIERYFDFLAQRVRVLARGASGHPSAATGG</sequence>
<evidence type="ECO:0000313" key="6">
    <source>
        <dbReference type="Proteomes" id="UP000077255"/>
    </source>
</evidence>
<comment type="cofactor">
    <cofactor evidence="1 4">
        <name>pyridoxal 5'-phosphate</name>
        <dbReference type="ChEBI" id="CHEBI:597326"/>
    </cofactor>
</comment>
<dbReference type="SUPFAM" id="SSF53383">
    <property type="entry name" value="PLP-dependent transferases"/>
    <property type="match status" value="1"/>
</dbReference>
<dbReference type="AlphaFoldDB" id="A0A160MYS1"/>
<evidence type="ECO:0000256" key="1">
    <source>
        <dbReference type="ARBA" id="ARBA00001933"/>
    </source>
</evidence>
<evidence type="ECO:0000256" key="2">
    <source>
        <dbReference type="ARBA" id="ARBA00022898"/>
    </source>
</evidence>
<name>A0A160MYS1_9GAMM</name>
<dbReference type="InterPro" id="IPR050477">
    <property type="entry name" value="GrpII_AminoAcid_Decarb"/>
</dbReference>
<keyword evidence="2 4" id="KW-0663">Pyridoxal phosphate</keyword>
<proteinExistence type="predicted"/>
<dbReference type="OrthoDB" id="9803665at2"/>
<dbReference type="GO" id="GO:0016830">
    <property type="term" value="F:carbon-carbon lyase activity"/>
    <property type="evidence" value="ECO:0007669"/>
    <property type="project" value="InterPro"/>
</dbReference>
<dbReference type="KEGG" id="dtx:ATSB10_09720"/>
<dbReference type="GO" id="GO:0030170">
    <property type="term" value="F:pyridoxal phosphate binding"/>
    <property type="evidence" value="ECO:0007669"/>
    <property type="project" value="InterPro"/>
</dbReference>
<dbReference type="Gene3D" id="3.40.640.10">
    <property type="entry name" value="Type I PLP-dependent aspartate aminotransferase-like (Major domain)"/>
    <property type="match status" value="1"/>
</dbReference>
<dbReference type="PATRIC" id="fig|445710.3.peg.969"/>
<organism evidence="5 6">
    <name type="scientific">Dyella thiooxydans</name>
    <dbReference type="NCBI Taxonomy" id="445710"/>
    <lineage>
        <taxon>Bacteria</taxon>
        <taxon>Pseudomonadati</taxon>
        <taxon>Pseudomonadota</taxon>
        <taxon>Gammaproteobacteria</taxon>
        <taxon>Lysobacterales</taxon>
        <taxon>Rhodanobacteraceae</taxon>
        <taxon>Dyella</taxon>
    </lineage>
</organism>
<evidence type="ECO:0000313" key="5">
    <source>
        <dbReference type="EMBL" id="AND68426.1"/>
    </source>
</evidence>
<evidence type="ECO:0000256" key="4">
    <source>
        <dbReference type="PIRSR" id="PIRSR602129-50"/>
    </source>
</evidence>
<dbReference type="RefSeq" id="WP_063670911.1">
    <property type="nucleotide sequence ID" value="NZ_CP014841.1"/>
</dbReference>
<accession>A0A160MYS1</accession>
<dbReference type="InterPro" id="IPR015421">
    <property type="entry name" value="PyrdxlP-dep_Trfase_major"/>
</dbReference>
<dbReference type="InterPro" id="IPR002129">
    <property type="entry name" value="PyrdxlP-dep_de-COase"/>
</dbReference>
<dbReference type="STRING" id="445710.ATSB10_09720"/>